<proteinExistence type="predicted"/>
<feature type="transmembrane region" description="Helical" evidence="1">
    <location>
        <begin position="80"/>
        <end position="103"/>
    </location>
</feature>
<dbReference type="Proteomes" id="UP000756860">
    <property type="component" value="Unassembled WGS sequence"/>
</dbReference>
<evidence type="ECO:0000313" key="2">
    <source>
        <dbReference type="EMBL" id="MBT0651997.1"/>
    </source>
</evidence>
<keyword evidence="1" id="KW-0812">Transmembrane</keyword>
<feature type="transmembrane region" description="Helical" evidence="1">
    <location>
        <begin position="40"/>
        <end position="60"/>
    </location>
</feature>
<dbReference type="InterPro" id="IPR008407">
    <property type="entry name" value="Brnchd-chn_aa_trnsp_AzlD"/>
</dbReference>
<name>A0ABS5S9F2_9BACT</name>
<dbReference type="RefSeq" id="WP_214173973.1">
    <property type="nucleotide sequence ID" value="NZ_JAHCVK010000001.1"/>
</dbReference>
<dbReference type="EMBL" id="JAHCVK010000001">
    <property type="protein sequence ID" value="MBT0651997.1"/>
    <property type="molecule type" value="Genomic_DNA"/>
</dbReference>
<organism evidence="2 3">
    <name type="scientific">Geomobilimonas luticola</name>
    <dbReference type="NCBI Taxonomy" id="1114878"/>
    <lineage>
        <taxon>Bacteria</taxon>
        <taxon>Pseudomonadati</taxon>
        <taxon>Thermodesulfobacteriota</taxon>
        <taxon>Desulfuromonadia</taxon>
        <taxon>Geobacterales</taxon>
        <taxon>Geobacteraceae</taxon>
        <taxon>Geomobilimonas</taxon>
    </lineage>
</organism>
<keyword evidence="1" id="KW-1133">Transmembrane helix</keyword>
<evidence type="ECO:0000313" key="3">
    <source>
        <dbReference type="Proteomes" id="UP000756860"/>
    </source>
</evidence>
<accession>A0ABS5S9F2</accession>
<reference evidence="2 3" key="1">
    <citation type="submission" date="2021-05" db="EMBL/GenBank/DDBJ databases">
        <title>The draft genome of Geobacter luticola JCM 17780.</title>
        <authorList>
            <person name="Xu Z."/>
            <person name="Masuda Y."/>
            <person name="Itoh H."/>
            <person name="Senoo K."/>
        </authorList>
    </citation>
    <scope>NUCLEOTIDE SEQUENCE [LARGE SCALE GENOMIC DNA]</scope>
    <source>
        <strain evidence="2 3">JCM 17780</strain>
    </source>
</reference>
<keyword evidence="1" id="KW-0472">Membrane</keyword>
<feature type="transmembrane region" description="Helical" evidence="1">
    <location>
        <begin position="6"/>
        <end position="28"/>
    </location>
</feature>
<evidence type="ECO:0000256" key="1">
    <source>
        <dbReference type="SAM" id="Phobius"/>
    </source>
</evidence>
<keyword evidence="3" id="KW-1185">Reference proteome</keyword>
<protein>
    <submittedName>
        <fullName evidence="2">AzlD domain-containing protein</fullName>
    </submittedName>
</protein>
<gene>
    <name evidence="2" type="ORF">KI810_02940</name>
</gene>
<comment type="caution">
    <text evidence="2">The sequence shown here is derived from an EMBL/GenBank/DDBJ whole genome shotgun (WGS) entry which is preliminary data.</text>
</comment>
<sequence length="108" mass="11883">MSLPDYLLLMVGMGAVTYLPRFIPLALLSRRQLPRWLADWLDLVPAAILSSIIAPILFATEKTRTLDLGRKELLVAVPTLLFALKTRSLAGTVVVGMALYWLAGMIMG</sequence>
<dbReference type="Pfam" id="PF05437">
    <property type="entry name" value="AzlD"/>
    <property type="match status" value="1"/>
</dbReference>